<name>A0A3S3U8M0_9RHOB</name>
<dbReference type="Proteomes" id="UP000287168">
    <property type="component" value="Unassembled WGS sequence"/>
</dbReference>
<dbReference type="GO" id="GO:0003677">
    <property type="term" value="F:DNA binding"/>
    <property type="evidence" value="ECO:0007669"/>
    <property type="project" value="UniProtKB-KW"/>
</dbReference>
<dbReference type="Gene3D" id="3.40.190.10">
    <property type="entry name" value="Periplasmic binding protein-like II"/>
    <property type="match status" value="2"/>
</dbReference>
<dbReference type="CDD" id="cd08411">
    <property type="entry name" value="PBP2_OxyR"/>
    <property type="match status" value="1"/>
</dbReference>
<dbReference type="InterPro" id="IPR005119">
    <property type="entry name" value="LysR_subst-bd"/>
</dbReference>
<keyword evidence="4" id="KW-0010">Activator</keyword>
<dbReference type="PANTHER" id="PTHR30346">
    <property type="entry name" value="TRANSCRIPTIONAL DUAL REGULATOR HCAR-RELATED"/>
    <property type="match status" value="1"/>
</dbReference>
<dbReference type="FunFam" id="1.10.10.10:FF:000001">
    <property type="entry name" value="LysR family transcriptional regulator"/>
    <property type="match status" value="1"/>
</dbReference>
<dbReference type="InterPro" id="IPR000847">
    <property type="entry name" value="LysR_HTH_N"/>
</dbReference>
<keyword evidence="5" id="KW-0804">Transcription</keyword>
<evidence type="ECO:0000256" key="4">
    <source>
        <dbReference type="ARBA" id="ARBA00023159"/>
    </source>
</evidence>
<organism evidence="7 8">
    <name type="scientific">Falsigemmobacter intermedius</name>
    <dbReference type="NCBI Taxonomy" id="1553448"/>
    <lineage>
        <taxon>Bacteria</taxon>
        <taxon>Pseudomonadati</taxon>
        <taxon>Pseudomonadota</taxon>
        <taxon>Alphaproteobacteria</taxon>
        <taxon>Rhodobacterales</taxon>
        <taxon>Paracoccaceae</taxon>
        <taxon>Falsigemmobacter</taxon>
    </lineage>
</organism>
<comment type="caution">
    <text evidence="7">The sequence shown here is derived from an EMBL/GenBank/DDBJ whole genome shotgun (WGS) entry which is preliminary data.</text>
</comment>
<dbReference type="PANTHER" id="PTHR30346:SF26">
    <property type="entry name" value="HYDROGEN PEROXIDE-INDUCIBLE GENES ACTIVATOR"/>
    <property type="match status" value="1"/>
</dbReference>
<evidence type="ECO:0000313" key="8">
    <source>
        <dbReference type="Proteomes" id="UP000287168"/>
    </source>
</evidence>
<comment type="similarity">
    <text evidence="1">Belongs to the LysR transcriptional regulatory family.</text>
</comment>
<keyword evidence="3" id="KW-0238">DNA-binding</keyword>
<evidence type="ECO:0000256" key="2">
    <source>
        <dbReference type="ARBA" id="ARBA00023015"/>
    </source>
</evidence>
<evidence type="ECO:0000313" key="7">
    <source>
        <dbReference type="EMBL" id="RWY41538.1"/>
    </source>
</evidence>
<feature type="domain" description="HTH lysR-type" evidence="6">
    <location>
        <begin position="2"/>
        <end position="59"/>
    </location>
</feature>
<dbReference type="OrthoDB" id="9775392at2"/>
<proteinExistence type="inferred from homology"/>
<evidence type="ECO:0000256" key="5">
    <source>
        <dbReference type="ARBA" id="ARBA00023163"/>
    </source>
</evidence>
<keyword evidence="2" id="KW-0805">Transcription regulation</keyword>
<evidence type="ECO:0000256" key="3">
    <source>
        <dbReference type="ARBA" id="ARBA00023125"/>
    </source>
</evidence>
<dbReference type="RefSeq" id="WP_128488265.1">
    <property type="nucleotide sequence ID" value="NZ_JBHLXB010000007.1"/>
</dbReference>
<dbReference type="GO" id="GO:0032993">
    <property type="term" value="C:protein-DNA complex"/>
    <property type="evidence" value="ECO:0007669"/>
    <property type="project" value="TreeGrafter"/>
</dbReference>
<gene>
    <name evidence="7" type="ORF">EP867_08835</name>
</gene>
<evidence type="ECO:0000259" key="6">
    <source>
        <dbReference type="PROSITE" id="PS50931"/>
    </source>
</evidence>
<dbReference type="PROSITE" id="PS50931">
    <property type="entry name" value="HTH_LYSR"/>
    <property type="match status" value="1"/>
</dbReference>
<protein>
    <submittedName>
        <fullName evidence="7">LysR family transcriptional regulator</fullName>
    </submittedName>
</protein>
<dbReference type="Pfam" id="PF03466">
    <property type="entry name" value="LysR_substrate"/>
    <property type="match status" value="1"/>
</dbReference>
<dbReference type="SUPFAM" id="SSF53850">
    <property type="entry name" value="Periplasmic binding protein-like II"/>
    <property type="match status" value="1"/>
</dbReference>
<dbReference type="InterPro" id="IPR036388">
    <property type="entry name" value="WH-like_DNA-bd_sf"/>
</dbReference>
<accession>A0A3S3U8M0</accession>
<dbReference type="EMBL" id="SBLC01000010">
    <property type="protein sequence ID" value="RWY41538.1"/>
    <property type="molecule type" value="Genomic_DNA"/>
</dbReference>
<sequence>MITLKHLRYFTALAQHRHFQRAAEACAISQPALSLQIKELETLLGAPLVERGSRRIGLTALGEVFEKRARRILLEVSELSDLARAAQGRMQGTLHLGMISTVAPYLFPPVIRRILEEMPGLDLRPRETTTDKLIDELTAGRLDAAVMALPVSEPGLEEHFLFEEEFHLVRPAHYAGDPLSFPGLLPPGMRLLLLEEGHCFREQALGYCSMKNDVAPDMLEGTSLATLVQMVEAGIGVTLIPAMAVARETAGSDVSVTRLSPPRPVRRIGMVWRASTPLSEQFGEIAALIRAEHDRLLPLPPAPAA</sequence>
<dbReference type="GO" id="GO:0003700">
    <property type="term" value="F:DNA-binding transcription factor activity"/>
    <property type="evidence" value="ECO:0007669"/>
    <property type="project" value="InterPro"/>
</dbReference>
<dbReference type="PRINTS" id="PR00039">
    <property type="entry name" value="HTHLYSR"/>
</dbReference>
<dbReference type="SUPFAM" id="SSF46785">
    <property type="entry name" value="Winged helix' DNA-binding domain"/>
    <property type="match status" value="1"/>
</dbReference>
<dbReference type="AlphaFoldDB" id="A0A3S3U8M0"/>
<dbReference type="InterPro" id="IPR036390">
    <property type="entry name" value="WH_DNA-bd_sf"/>
</dbReference>
<dbReference type="Gene3D" id="1.10.10.10">
    <property type="entry name" value="Winged helix-like DNA-binding domain superfamily/Winged helix DNA-binding domain"/>
    <property type="match status" value="1"/>
</dbReference>
<reference evidence="7 8" key="1">
    <citation type="journal article" date="2015" name="Int. J. Syst. Evol. Microbiol.">
        <title>Gemmobacter intermedius sp. nov., isolated from a white stork (Ciconia ciconia).</title>
        <authorList>
            <person name="Kampfer P."/>
            <person name="Jerzak L."/>
            <person name="Wilharm G."/>
            <person name="Golke J."/>
            <person name="Busse H.J."/>
            <person name="Glaeser S.P."/>
        </authorList>
    </citation>
    <scope>NUCLEOTIDE SEQUENCE [LARGE SCALE GENOMIC DNA]</scope>
    <source>
        <strain evidence="7 8">119/4</strain>
    </source>
</reference>
<dbReference type="Pfam" id="PF00126">
    <property type="entry name" value="HTH_1"/>
    <property type="match status" value="1"/>
</dbReference>
<evidence type="ECO:0000256" key="1">
    <source>
        <dbReference type="ARBA" id="ARBA00009437"/>
    </source>
</evidence>
<keyword evidence="8" id="KW-1185">Reference proteome</keyword>